<evidence type="ECO:0000313" key="2">
    <source>
        <dbReference type="Proteomes" id="UP000564033"/>
    </source>
</evidence>
<name>A0A847VEC5_9BACT</name>
<gene>
    <name evidence="1" type="ORF">GX888_03510</name>
</gene>
<dbReference type="AlphaFoldDB" id="A0A847VEC5"/>
<evidence type="ECO:0000313" key="1">
    <source>
        <dbReference type="EMBL" id="NLZ24782.1"/>
    </source>
</evidence>
<dbReference type="InterPro" id="IPR016024">
    <property type="entry name" value="ARM-type_fold"/>
</dbReference>
<sequence length="142" mass="16567">MKEKIADLYSENNNKAYKVLLELESITTESNELYNYFDELLKMLDNDKTYVKTRGFRLICALAKWDTESKIDKNIAKILNTLDDGVGVSVRQCLQALHLILMYKIELNDKIEVKLKNLDLSKYKDTLKPLAQKDIDEILEYL</sequence>
<organism evidence="1 2">
    <name type="scientific">Candidatus Dojkabacteria bacterium</name>
    <dbReference type="NCBI Taxonomy" id="2099670"/>
    <lineage>
        <taxon>Bacteria</taxon>
        <taxon>Candidatus Dojkabacteria</taxon>
    </lineage>
</organism>
<comment type="caution">
    <text evidence="1">The sequence shown here is derived from an EMBL/GenBank/DDBJ whole genome shotgun (WGS) entry which is preliminary data.</text>
</comment>
<proteinExistence type="predicted"/>
<dbReference type="Proteomes" id="UP000564033">
    <property type="component" value="Unassembled WGS sequence"/>
</dbReference>
<reference evidence="1 2" key="1">
    <citation type="journal article" date="2020" name="Biotechnol. Biofuels">
        <title>New insights from the biogas microbiome by comprehensive genome-resolved metagenomics of nearly 1600 species originating from multiple anaerobic digesters.</title>
        <authorList>
            <person name="Campanaro S."/>
            <person name="Treu L."/>
            <person name="Rodriguez-R L.M."/>
            <person name="Kovalovszki A."/>
            <person name="Ziels R.M."/>
            <person name="Maus I."/>
            <person name="Zhu X."/>
            <person name="Kougias P.G."/>
            <person name="Basile A."/>
            <person name="Luo G."/>
            <person name="Schluter A."/>
            <person name="Konstantinidis K.T."/>
            <person name="Angelidaki I."/>
        </authorList>
    </citation>
    <scope>NUCLEOTIDE SEQUENCE [LARGE SCALE GENOMIC DNA]</scope>
    <source>
        <strain evidence="1">AS19jrsBPTG_9</strain>
    </source>
</reference>
<protein>
    <submittedName>
        <fullName evidence="1">SufBD protein</fullName>
    </submittedName>
</protein>
<accession>A0A847VEC5</accession>
<dbReference type="SUPFAM" id="SSF48371">
    <property type="entry name" value="ARM repeat"/>
    <property type="match status" value="1"/>
</dbReference>
<dbReference type="EMBL" id="JAAZIL010000088">
    <property type="protein sequence ID" value="NLZ24782.1"/>
    <property type="molecule type" value="Genomic_DNA"/>
</dbReference>